<dbReference type="PANTHER" id="PTHR13018">
    <property type="entry name" value="PROBABLE MEMBRANE PROTEIN DUF221-RELATED"/>
    <property type="match status" value="1"/>
</dbReference>
<feature type="region of interest" description="Disordered" evidence="10">
    <location>
        <begin position="691"/>
        <end position="718"/>
    </location>
</feature>
<dbReference type="OrthoDB" id="1689567at2759"/>
<dbReference type="Gramene" id="KCW56266">
    <property type="protein sequence ID" value="KCW56266"/>
    <property type="gene ID" value="EUGRSUZ_I02009"/>
</dbReference>
<keyword evidence="7" id="KW-0406">Ion transport</keyword>
<evidence type="ECO:0000259" key="12">
    <source>
        <dbReference type="Pfam" id="PF02714"/>
    </source>
</evidence>
<dbReference type="eggNOG" id="KOG1134">
    <property type="taxonomic scope" value="Eukaryota"/>
</dbReference>
<dbReference type="InterPro" id="IPR003864">
    <property type="entry name" value="CSC1/OSCA1-like_7TM"/>
</dbReference>
<evidence type="ECO:0000256" key="4">
    <source>
        <dbReference type="ARBA" id="ARBA00022692"/>
    </source>
</evidence>
<keyword evidence="5" id="KW-0106">Calcium</keyword>
<feature type="compositionally biased region" description="Polar residues" evidence="10">
    <location>
        <begin position="695"/>
        <end position="708"/>
    </location>
</feature>
<feature type="transmembrane region" description="Helical" evidence="11">
    <location>
        <begin position="448"/>
        <end position="467"/>
    </location>
</feature>
<dbReference type="Pfam" id="PF02714">
    <property type="entry name" value="RSN1_7TM"/>
    <property type="match status" value="1"/>
</dbReference>
<evidence type="ECO:0000256" key="3">
    <source>
        <dbReference type="ARBA" id="ARBA00022448"/>
    </source>
</evidence>
<proteinExistence type="inferred from homology"/>
<feature type="transmembrane region" description="Helical" evidence="11">
    <location>
        <begin position="144"/>
        <end position="164"/>
    </location>
</feature>
<name>A0A059AS65_EUCGR</name>
<feature type="domain" description="CSC1/OSCA1-like N-terminal transmembrane" evidence="13">
    <location>
        <begin position="5"/>
        <end position="166"/>
    </location>
</feature>
<feature type="domain" description="CSC1/OSCA1-like cytosolic" evidence="14">
    <location>
        <begin position="187"/>
        <end position="342"/>
    </location>
</feature>
<feature type="transmembrane region" description="Helical" evidence="11">
    <location>
        <begin position="352"/>
        <end position="375"/>
    </location>
</feature>
<comment type="subcellular location">
    <subcellularLocation>
        <location evidence="1">Membrane</location>
        <topology evidence="1">Multi-pass membrane protein</topology>
    </subcellularLocation>
</comment>
<evidence type="ECO:0000256" key="2">
    <source>
        <dbReference type="ARBA" id="ARBA00007779"/>
    </source>
</evidence>
<dbReference type="Pfam" id="PF13967">
    <property type="entry name" value="RSN1_TM"/>
    <property type="match status" value="1"/>
</dbReference>
<dbReference type="EMBL" id="KK198761">
    <property type="protein sequence ID" value="KCW56266.1"/>
    <property type="molecule type" value="Genomic_DNA"/>
</dbReference>
<keyword evidence="9" id="KW-0407">Ion channel</keyword>
<dbReference type="KEGG" id="egr:104419411"/>
<evidence type="ECO:0000256" key="5">
    <source>
        <dbReference type="ARBA" id="ARBA00022837"/>
    </source>
</evidence>
<evidence type="ECO:0000256" key="8">
    <source>
        <dbReference type="ARBA" id="ARBA00023136"/>
    </source>
</evidence>
<gene>
    <name evidence="15" type="ORF">EUGRSUZ_I02009</name>
</gene>
<feature type="transmembrane region" description="Helical" evidence="11">
    <location>
        <begin position="601"/>
        <end position="622"/>
    </location>
</feature>
<evidence type="ECO:0008006" key="16">
    <source>
        <dbReference type="Google" id="ProtNLM"/>
    </source>
</evidence>
<feature type="transmembrane region" description="Helical" evidence="11">
    <location>
        <begin position="6"/>
        <end position="27"/>
    </location>
</feature>
<keyword evidence="4 11" id="KW-0812">Transmembrane</keyword>
<evidence type="ECO:0000256" key="7">
    <source>
        <dbReference type="ARBA" id="ARBA00023065"/>
    </source>
</evidence>
<evidence type="ECO:0000256" key="11">
    <source>
        <dbReference type="SAM" id="Phobius"/>
    </source>
</evidence>
<sequence>MLLSALLTSVGINLGLCLLYITLYSILRKQPGNITVYAPRLIAEHKGERRRQFNLESLLPSAGWLRQAWQPTEGELLSLLGLDAVVFMRIFIFSVRVFSFAVIVGIGILLPINYLGTQLSDDSDLANTSLDTFSISNVNDGSNWLWVHFSAAYIFSGVVCYLLYYEYSYISDKIISCFYSCKPLPHDFTVLVRGISTSSGHTVSEDVESFFTECYPSTYLSHSVVRRTSKLQSLRSDAEKLYWKLAHLKSNRDARRRFTREGPLGLFGRQVDLADHYEKKLVDLEERVRTQQSLLAGQEVPAAFVSFKSRFVAATTLHIQQRINPTKWVTEQAPEPQDIHWAFFSTSFIRRWICNLAVVAACIAITILFLIPVVIVQGLTNLDQLETYFPFLEGLLELTFISEVITGYLPSLILQQFLSLIPPVMVVLSSMQGYIAFSQIQKSACIKVLWFTIWNIFFANVLSGSALYRVSLLLDPKNIPMVLAEAVPGQASFFIAYVVTSGWTSLISSELFRLCPLIFHFLAKVFARENDEEFKVPQIPYHKEIPKIIFFGVLGTTYFFLAPLILPFLLIYYCMGYIVFRNQLLNVYVTKYETSGKFWPIVHNSTIFSLVLMHIIAIGIFGLKNLPLASGLMVPLPVLTLLFNQYCQKRFLPLFKAYPAECLKKKDREDENDPTIGEFYNKLATAYEDPAMKPTQHSLSTDSRSTPLLQGAESENLA</sequence>
<protein>
    <recommendedName>
        <fullName evidence="16">CSC1/OSCA1-like 7TM region domain-containing protein</fullName>
    </recommendedName>
</protein>
<evidence type="ECO:0000256" key="10">
    <source>
        <dbReference type="SAM" id="MobiDB-lite"/>
    </source>
</evidence>
<dbReference type="Gramene" id="KCW56265">
    <property type="protein sequence ID" value="KCW56265"/>
    <property type="gene ID" value="EUGRSUZ_I02009"/>
</dbReference>
<feature type="domain" description="CSC1/OSCA1-like 7TM region" evidence="12">
    <location>
        <begin position="356"/>
        <end position="621"/>
    </location>
</feature>
<dbReference type="AlphaFoldDB" id="A0A059AS65"/>
<evidence type="ECO:0000259" key="14">
    <source>
        <dbReference type="Pfam" id="PF14703"/>
    </source>
</evidence>
<feature type="transmembrane region" description="Helical" evidence="11">
    <location>
        <begin position="97"/>
        <end position="116"/>
    </location>
</feature>
<evidence type="ECO:0000256" key="9">
    <source>
        <dbReference type="ARBA" id="ARBA00023303"/>
    </source>
</evidence>
<dbReference type="InterPro" id="IPR027815">
    <property type="entry name" value="CSC1/OSCA1-like_cyt"/>
</dbReference>
<dbReference type="InterPro" id="IPR032880">
    <property type="entry name" value="CSC1/OSCA1-like_N"/>
</dbReference>
<accession>A0A059AS65</accession>
<evidence type="ECO:0000313" key="15">
    <source>
        <dbReference type="EMBL" id="KCW56265.1"/>
    </source>
</evidence>
<keyword evidence="3" id="KW-0813">Transport</keyword>
<evidence type="ECO:0000256" key="1">
    <source>
        <dbReference type="ARBA" id="ARBA00004141"/>
    </source>
</evidence>
<feature type="transmembrane region" description="Helical" evidence="11">
    <location>
        <begin position="417"/>
        <end position="436"/>
    </location>
</feature>
<comment type="similarity">
    <text evidence="2">Belongs to the CSC1 (TC 1.A.17) family.</text>
</comment>
<dbReference type="EMBL" id="KK198761">
    <property type="protein sequence ID" value="KCW56265.1"/>
    <property type="molecule type" value="Genomic_DNA"/>
</dbReference>
<dbReference type="OMA" id="NMSEFYA"/>
<dbReference type="Pfam" id="PF14703">
    <property type="entry name" value="PHM7_cyt"/>
    <property type="match status" value="1"/>
</dbReference>
<dbReference type="GO" id="GO:0005886">
    <property type="term" value="C:plasma membrane"/>
    <property type="evidence" value="ECO:0000318"/>
    <property type="project" value="GO_Central"/>
</dbReference>
<reference evidence="15" key="1">
    <citation type="submission" date="2013-07" db="EMBL/GenBank/DDBJ databases">
        <title>The genome of Eucalyptus grandis.</title>
        <authorList>
            <person name="Schmutz J."/>
            <person name="Hayes R."/>
            <person name="Myburg A."/>
            <person name="Tuskan G."/>
            <person name="Grattapaglia D."/>
            <person name="Rokhsar D.S."/>
        </authorList>
    </citation>
    <scope>NUCLEOTIDE SEQUENCE</scope>
    <source>
        <tissue evidence="15">Leaf extractions</tissue>
    </source>
</reference>
<keyword evidence="8 11" id="KW-0472">Membrane</keyword>
<organism evidence="15">
    <name type="scientific">Eucalyptus grandis</name>
    <name type="common">Flooded gum</name>
    <dbReference type="NCBI Taxonomy" id="71139"/>
    <lineage>
        <taxon>Eukaryota</taxon>
        <taxon>Viridiplantae</taxon>
        <taxon>Streptophyta</taxon>
        <taxon>Embryophyta</taxon>
        <taxon>Tracheophyta</taxon>
        <taxon>Spermatophyta</taxon>
        <taxon>Magnoliopsida</taxon>
        <taxon>eudicotyledons</taxon>
        <taxon>Gunneridae</taxon>
        <taxon>Pentapetalae</taxon>
        <taxon>rosids</taxon>
        <taxon>malvids</taxon>
        <taxon>Myrtales</taxon>
        <taxon>Myrtaceae</taxon>
        <taxon>Myrtoideae</taxon>
        <taxon>Eucalypteae</taxon>
        <taxon>Eucalyptus</taxon>
    </lineage>
</organism>
<dbReference type="GO" id="GO:0005227">
    <property type="term" value="F:calcium-activated cation channel activity"/>
    <property type="evidence" value="ECO:0000318"/>
    <property type="project" value="GO_Central"/>
</dbReference>
<feature type="transmembrane region" description="Helical" evidence="11">
    <location>
        <begin position="548"/>
        <end position="580"/>
    </location>
</feature>
<dbReference type="FunCoup" id="A0A059AS65">
    <property type="interactions" value="1421"/>
</dbReference>
<dbReference type="PANTHER" id="PTHR13018:SF109">
    <property type="entry name" value="CSC1-LIKE PROTEIN HYP1"/>
    <property type="match status" value="1"/>
</dbReference>
<evidence type="ECO:0000259" key="13">
    <source>
        <dbReference type="Pfam" id="PF13967"/>
    </source>
</evidence>
<evidence type="ECO:0000256" key="6">
    <source>
        <dbReference type="ARBA" id="ARBA00022989"/>
    </source>
</evidence>
<keyword evidence="6 11" id="KW-1133">Transmembrane helix</keyword>
<dbReference type="InterPro" id="IPR045122">
    <property type="entry name" value="Csc1-like"/>
</dbReference>